<dbReference type="EC" id="2.7.1.107" evidence="4 21"/>
<keyword evidence="17 21" id="KW-0443">Lipid metabolism</keyword>
<keyword evidence="6" id="KW-1003">Cell membrane</keyword>
<dbReference type="CDD" id="cd14264">
    <property type="entry name" value="DAGK_IM"/>
    <property type="match status" value="1"/>
</dbReference>
<comment type="similarity">
    <text evidence="3 21">Belongs to the bacterial diacylglycerol kinase family.</text>
</comment>
<evidence type="ECO:0000256" key="17">
    <source>
        <dbReference type="ARBA" id="ARBA00023098"/>
    </source>
</evidence>
<proteinExistence type="inferred from homology"/>
<keyword evidence="9 21" id="KW-0808">Transferase</keyword>
<organism evidence="22 23">
    <name type="scientific">Bowmanella yangjiangensis</name>
    <dbReference type="NCBI Taxonomy" id="2811230"/>
    <lineage>
        <taxon>Bacteria</taxon>
        <taxon>Pseudomonadati</taxon>
        <taxon>Pseudomonadota</taxon>
        <taxon>Gammaproteobacteria</taxon>
        <taxon>Alteromonadales</taxon>
        <taxon>Alteromonadaceae</taxon>
        <taxon>Bowmanella</taxon>
    </lineage>
</organism>
<dbReference type="PANTHER" id="PTHR34299">
    <property type="entry name" value="DIACYLGLYCEROL KINASE"/>
    <property type="match status" value="1"/>
</dbReference>
<keyword evidence="18 21" id="KW-0472">Membrane</keyword>
<keyword evidence="12 21" id="KW-0547">Nucleotide-binding</keyword>
<comment type="catalytic activity">
    <reaction evidence="21">
        <text>a 1,2-diacyl-sn-glycerol + ATP = a 1,2-diacyl-sn-glycero-3-phosphate + ADP + H(+)</text>
        <dbReference type="Rhea" id="RHEA:10272"/>
        <dbReference type="ChEBI" id="CHEBI:15378"/>
        <dbReference type="ChEBI" id="CHEBI:17815"/>
        <dbReference type="ChEBI" id="CHEBI:30616"/>
        <dbReference type="ChEBI" id="CHEBI:58608"/>
        <dbReference type="ChEBI" id="CHEBI:456216"/>
        <dbReference type="EC" id="2.7.1.107"/>
    </reaction>
</comment>
<dbReference type="InterPro" id="IPR036945">
    <property type="entry name" value="DAGK_sf"/>
</dbReference>
<keyword evidence="20 21" id="KW-1208">Phospholipid metabolism</keyword>
<evidence type="ECO:0000256" key="6">
    <source>
        <dbReference type="ARBA" id="ARBA00022475"/>
    </source>
</evidence>
<evidence type="ECO:0000256" key="10">
    <source>
        <dbReference type="ARBA" id="ARBA00022692"/>
    </source>
</evidence>
<dbReference type="GO" id="GO:0016301">
    <property type="term" value="F:kinase activity"/>
    <property type="evidence" value="ECO:0007669"/>
    <property type="project" value="UniProtKB-KW"/>
</dbReference>
<keyword evidence="19" id="KW-0594">Phospholipid biosynthesis</keyword>
<evidence type="ECO:0000256" key="11">
    <source>
        <dbReference type="ARBA" id="ARBA00022723"/>
    </source>
</evidence>
<dbReference type="PANTHER" id="PTHR34299:SF1">
    <property type="entry name" value="DIACYLGLYCEROL KINASE"/>
    <property type="match status" value="1"/>
</dbReference>
<gene>
    <name evidence="22" type="ORF">J0A65_18815</name>
</gene>
<name>A0ABS3D0M9_9ALTE</name>
<protein>
    <recommendedName>
        <fullName evidence="5 21">Diacylglycerol kinase</fullName>
        <ecNumber evidence="4 21">2.7.1.107</ecNumber>
    </recommendedName>
</protein>
<evidence type="ECO:0000256" key="9">
    <source>
        <dbReference type="ARBA" id="ARBA00022679"/>
    </source>
</evidence>
<dbReference type="Pfam" id="PF01219">
    <property type="entry name" value="DAGK_prokar"/>
    <property type="match status" value="1"/>
</dbReference>
<evidence type="ECO:0000256" key="15">
    <source>
        <dbReference type="ARBA" id="ARBA00022842"/>
    </source>
</evidence>
<keyword evidence="10 21" id="KW-0812">Transmembrane</keyword>
<reference evidence="22 23" key="1">
    <citation type="submission" date="2021-03" db="EMBL/GenBank/DDBJ databases">
        <title>novel species isolated from a fishpond in China.</title>
        <authorList>
            <person name="Lu H."/>
            <person name="Cai Z."/>
        </authorList>
    </citation>
    <scope>NUCLEOTIDE SEQUENCE [LARGE SCALE GENOMIC DNA]</scope>
    <source>
        <strain evidence="22 23">Y57</strain>
    </source>
</reference>
<evidence type="ECO:0000256" key="8">
    <source>
        <dbReference type="ARBA" id="ARBA00022519"/>
    </source>
</evidence>
<keyword evidence="16 21" id="KW-1133">Transmembrane helix</keyword>
<evidence type="ECO:0000313" key="23">
    <source>
        <dbReference type="Proteomes" id="UP000663992"/>
    </source>
</evidence>
<dbReference type="InterPro" id="IPR000829">
    <property type="entry name" value="DAGK"/>
</dbReference>
<evidence type="ECO:0000256" key="18">
    <source>
        <dbReference type="ARBA" id="ARBA00023136"/>
    </source>
</evidence>
<dbReference type="Proteomes" id="UP000663992">
    <property type="component" value="Unassembled WGS sequence"/>
</dbReference>
<accession>A0ABS3D0M9</accession>
<comment type="function">
    <text evidence="21">Catalyzes the ATP-dependent phosphorylation of sn-l,2-diacylglycerol (DAG) to phosphatidic acid. Involved in the recycling of diacylglycerol produced as a by-product during membrane-derived oligosaccharide (MDO) biosynthesis.</text>
</comment>
<keyword evidence="13 21" id="KW-0418">Kinase</keyword>
<feature type="transmembrane region" description="Helical" evidence="21">
    <location>
        <begin position="33"/>
        <end position="51"/>
    </location>
</feature>
<keyword evidence="14 21" id="KW-0067">ATP-binding</keyword>
<evidence type="ECO:0000256" key="4">
    <source>
        <dbReference type="ARBA" id="ARBA00012133"/>
    </source>
</evidence>
<comment type="subcellular location">
    <subcellularLocation>
        <location evidence="2 21">Cell inner membrane</location>
        <topology evidence="2 21">Multi-pass membrane protein</topology>
    </subcellularLocation>
</comment>
<feature type="transmembrane region" description="Helical" evidence="21">
    <location>
        <begin position="57"/>
        <end position="77"/>
    </location>
</feature>
<dbReference type="RefSeq" id="WP_206595880.1">
    <property type="nucleotide sequence ID" value="NZ_JAFKCS010000025.1"/>
</dbReference>
<evidence type="ECO:0000256" key="7">
    <source>
        <dbReference type="ARBA" id="ARBA00022516"/>
    </source>
</evidence>
<evidence type="ECO:0000256" key="2">
    <source>
        <dbReference type="ARBA" id="ARBA00004429"/>
    </source>
</evidence>
<evidence type="ECO:0000256" key="16">
    <source>
        <dbReference type="ARBA" id="ARBA00022989"/>
    </source>
</evidence>
<comment type="cofactor">
    <cofactor evidence="1">
        <name>Mg(2+)</name>
        <dbReference type="ChEBI" id="CHEBI:18420"/>
    </cofactor>
</comment>
<evidence type="ECO:0000256" key="14">
    <source>
        <dbReference type="ARBA" id="ARBA00022840"/>
    </source>
</evidence>
<keyword evidence="15" id="KW-0460">Magnesium</keyword>
<keyword evidence="11" id="KW-0479">Metal-binding</keyword>
<evidence type="ECO:0000256" key="19">
    <source>
        <dbReference type="ARBA" id="ARBA00023209"/>
    </source>
</evidence>
<keyword evidence="23" id="KW-1185">Reference proteome</keyword>
<evidence type="ECO:0000256" key="3">
    <source>
        <dbReference type="ARBA" id="ARBA00005967"/>
    </source>
</evidence>
<feature type="transmembrane region" description="Helical" evidence="21">
    <location>
        <begin position="98"/>
        <end position="119"/>
    </location>
</feature>
<evidence type="ECO:0000256" key="13">
    <source>
        <dbReference type="ARBA" id="ARBA00022777"/>
    </source>
</evidence>
<evidence type="ECO:0000313" key="22">
    <source>
        <dbReference type="EMBL" id="MBN7821926.1"/>
    </source>
</evidence>
<evidence type="ECO:0000256" key="5">
    <source>
        <dbReference type="ARBA" id="ARBA00017575"/>
    </source>
</evidence>
<evidence type="ECO:0000256" key="12">
    <source>
        <dbReference type="ARBA" id="ARBA00022741"/>
    </source>
</evidence>
<dbReference type="InterPro" id="IPR033718">
    <property type="entry name" value="DAGK_prok"/>
</dbReference>
<sequence>MQKPNGTGVTRIWRATRCSMDGIGYAFRYESAFRQEILLCLVLIPAALWLADSPVELILLIAPLLLLLVVECLNSAVEATIDRISTERHPLSKQAKDLGSAAVFFTMLIIVVSWLAILLPKLL</sequence>
<keyword evidence="8 21" id="KW-0997">Cell inner membrane</keyword>
<keyword evidence="7" id="KW-0444">Lipid biosynthesis</keyword>
<dbReference type="EMBL" id="JAFKCS010000025">
    <property type="protein sequence ID" value="MBN7821926.1"/>
    <property type="molecule type" value="Genomic_DNA"/>
</dbReference>
<evidence type="ECO:0000256" key="20">
    <source>
        <dbReference type="ARBA" id="ARBA00023264"/>
    </source>
</evidence>
<evidence type="ECO:0000256" key="1">
    <source>
        <dbReference type="ARBA" id="ARBA00001946"/>
    </source>
</evidence>
<dbReference type="Gene3D" id="1.10.287.3610">
    <property type="match status" value="1"/>
</dbReference>
<evidence type="ECO:0000256" key="21">
    <source>
        <dbReference type="RuleBase" id="RU363065"/>
    </source>
</evidence>
<comment type="caution">
    <text evidence="22">The sequence shown here is derived from an EMBL/GenBank/DDBJ whole genome shotgun (WGS) entry which is preliminary data.</text>
</comment>